<proteinExistence type="predicted"/>
<comment type="caution">
    <text evidence="1">The sequence shown here is derived from an EMBL/GenBank/DDBJ whole genome shotgun (WGS) entry which is preliminary data.</text>
</comment>
<sequence length="103" mass="11438">MNYISLGDGDANITSAADPSRLTIRNNISAPNNNAECEHTTTLQYKKIIENFCENSANHCLEWKLENVIVDTQPSALVNGCPRNIQSAKSHHARYTGRLHTLT</sequence>
<organism evidence="1 2">
    <name type="scientific">Babesia divergens</name>
    <dbReference type="NCBI Taxonomy" id="32595"/>
    <lineage>
        <taxon>Eukaryota</taxon>
        <taxon>Sar</taxon>
        <taxon>Alveolata</taxon>
        <taxon>Apicomplexa</taxon>
        <taxon>Aconoidasida</taxon>
        <taxon>Piroplasmida</taxon>
        <taxon>Babesiidae</taxon>
        <taxon>Babesia</taxon>
    </lineage>
</organism>
<dbReference type="Proteomes" id="UP001195914">
    <property type="component" value="Unassembled WGS sequence"/>
</dbReference>
<accession>A0AAD9LKW0</accession>
<evidence type="ECO:0000313" key="2">
    <source>
        <dbReference type="Proteomes" id="UP001195914"/>
    </source>
</evidence>
<evidence type="ECO:0000313" key="1">
    <source>
        <dbReference type="EMBL" id="KAK1939487.1"/>
    </source>
</evidence>
<name>A0AAD9LKW0_BABDI</name>
<reference evidence="1" key="2">
    <citation type="submission" date="2021-05" db="EMBL/GenBank/DDBJ databases">
        <authorList>
            <person name="Pain A."/>
        </authorList>
    </citation>
    <scope>NUCLEOTIDE SEQUENCE</scope>
    <source>
        <strain evidence="1">1802A</strain>
    </source>
</reference>
<gene>
    <name evidence="1" type="ORF">X943_000463</name>
</gene>
<keyword evidence="2" id="KW-1185">Reference proteome</keyword>
<dbReference type="AlphaFoldDB" id="A0AAD9LKW0"/>
<dbReference type="EMBL" id="JAHBMH010000007">
    <property type="protein sequence ID" value="KAK1939487.1"/>
    <property type="molecule type" value="Genomic_DNA"/>
</dbReference>
<protein>
    <submittedName>
        <fullName evidence="1">Uncharacterized protein</fullName>
    </submittedName>
</protein>
<reference evidence="1" key="1">
    <citation type="journal article" date="2014" name="Nucleic Acids Res.">
        <title>The evolutionary dynamics of variant antigen genes in Babesia reveal a history of genomic innovation underlying host-parasite interaction.</title>
        <authorList>
            <person name="Jackson A.P."/>
            <person name="Otto T.D."/>
            <person name="Darby A."/>
            <person name="Ramaprasad A."/>
            <person name="Xia D."/>
            <person name="Echaide I.E."/>
            <person name="Farber M."/>
            <person name="Gahlot S."/>
            <person name="Gamble J."/>
            <person name="Gupta D."/>
            <person name="Gupta Y."/>
            <person name="Jackson L."/>
            <person name="Malandrin L."/>
            <person name="Malas T.B."/>
            <person name="Moussa E."/>
            <person name="Nair M."/>
            <person name="Reid A.J."/>
            <person name="Sanders M."/>
            <person name="Sharma J."/>
            <person name="Tracey A."/>
            <person name="Quail M.A."/>
            <person name="Weir W."/>
            <person name="Wastling J.M."/>
            <person name="Hall N."/>
            <person name="Willadsen P."/>
            <person name="Lingelbach K."/>
            <person name="Shiels B."/>
            <person name="Tait A."/>
            <person name="Berriman M."/>
            <person name="Allred D.R."/>
            <person name="Pain A."/>
        </authorList>
    </citation>
    <scope>NUCLEOTIDE SEQUENCE</scope>
    <source>
        <strain evidence="1">1802A</strain>
    </source>
</reference>